<keyword evidence="1" id="KW-0520">NAD</keyword>
<sequence length="223" mass="25489">MTGWSCLVTGAGGFLGQRIVRLLVEKKELKKIRALDKAFRPELREEFSSNYHQNKLTAEFEGATSCANRPKRELEEGSVFLLLLRIINSFYLENFLARSRNPCNDLTHVDTKLQNTTKLTVLEGDILDEPFLKRACQDILVVIHTTSIIDEFCVTHRESIMKVNVKGIVSWGGDGAMWENENQKEGQDGKRSFSTEHLLYSGPSAFADHYQLFLLRSNIFRFI</sequence>
<evidence type="ECO:0000313" key="3">
    <source>
        <dbReference type="EMBL" id="EHH63623.1"/>
    </source>
</evidence>
<proteinExistence type="predicted"/>
<evidence type="ECO:0000256" key="1">
    <source>
        <dbReference type="ARBA" id="ARBA00023027"/>
    </source>
</evidence>
<feature type="non-terminal residue" evidence="3">
    <location>
        <position position="223"/>
    </location>
</feature>
<feature type="domain" description="3-beta hydroxysteroid dehydrogenase/isomerase" evidence="2">
    <location>
        <begin position="111"/>
        <end position="167"/>
    </location>
</feature>
<dbReference type="Pfam" id="PF01073">
    <property type="entry name" value="3Beta_HSD"/>
    <property type="match status" value="2"/>
</dbReference>
<evidence type="ECO:0000259" key="2">
    <source>
        <dbReference type="Pfam" id="PF01073"/>
    </source>
</evidence>
<dbReference type="InterPro" id="IPR002225">
    <property type="entry name" value="3Beta_OHSteriod_DH/Estase"/>
</dbReference>
<reference evidence="3" key="1">
    <citation type="journal article" date="2011" name="Nat. Biotechnol.">
        <title>Genome sequencing and comparison of two nonhuman primate animal models, the cynomolgus and Chinese rhesus macaques.</title>
        <authorList>
            <person name="Yan G."/>
            <person name="Zhang G."/>
            <person name="Fang X."/>
            <person name="Zhang Y."/>
            <person name="Li C."/>
            <person name="Ling F."/>
            <person name="Cooper D.N."/>
            <person name="Li Q."/>
            <person name="Li Y."/>
            <person name="van Gool A.J."/>
            <person name="Du H."/>
            <person name="Chen J."/>
            <person name="Chen R."/>
            <person name="Zhang P."/>
            <person name="Huang Z."/>
            <person name="Thompson J.R."/>
            <person name="Meng Y."/>
            <person name="Bai Y."/>
            <person name="Wang J."/>
            <person name="Zhuo M."/>
            <person name="Wang T."/>
            <person name="Huang Y."/>
            <person name="Wei L."/>
            <person name="Li J."/>
            <person name="Wang Z."/>
            <person name="Hu H."/>
            <person name="Yang P."/>
            <person name="Le L."/>
            <person name="Stenson P.D."/>
            <person name="Li B."/>
            <person name="Liu X."/>
            <person name="Ball E.V."/>
            <person name="An N."/>
            <person name="Huang Q."/>
            <person name="Zhang Y."/>
            <person name="Fan W."/>
            <person name="Zhang X."/>
            <person name="Li Y."/>
            <person name="Wang W."/>
            <person name="Katze M.G."/>
            <person name="Su B."/>
            <person name="Nielsen R."/>
            <person name="Yang H."/>
            <person name="Wang J."/>
            <person name="Wang X."/>
            <person name="Wang J."/>
        </authorList>
    </citation>
    <scope>NUCLEOTIDE SEQUENCE [LARGE SCALE GENOMIC DNA]</scope>
    <source>
        <strain evidence="3">CE-4</strain>
    </source>
</reference>
<accession>G7PA98</accession>
<name>G7PA98_MACFA</name>
<dbReference type="Proteomes" id="UP000009130">
    <property type="component" value="Chromosome 7"/>
</dbReference>
<dbReference type="InterPro" id="IPR036291">
    <property type="entry name" value="NAD(P)-bd_dom_sf"/>
</dbReference>
<organism>
    <name type="scientific">Macaca fascicularis</name>
    <name type="common">Crab-eating macaque</name>
    <name type="synonym">Cynomolgus monkey</name>
    <dbReference type="NCBI Taxonomy" id="9541"/>
    <lineage>
        <taxon>Eukaryota</taxon>
        <taxon>Metazoa</taxon>
        <taxon>Chordata</taxon>
        <taxon>Craniata</taxon>
        <taxon>Vertebrata</taxon>
        <taxon>Euteleostomi</taxon>
        <taxon>Mammalia</taxon>
        <taxon>Eutheria</taxon>
        <taxon>Euarchontoglires</taxon>
        <taxon>Primates</taxon>
        <taxon>Haplorrhini</taxon>
        <taxon>Catarrhini</taxon>
        <taxon>Cercopithecidae</taxon>
        <taxon>Cercopithecinae</taxon>
        <taxon>Macaca</taxon>
    </lineage>
</organism>
<protein>
    <recommendedName>
        <fullName evidence="2">3-beta hydroxysteroid dehydrogenase/isomerase domain-containing protein</fullName>
    </recommendedName>
</protein>
<dbReference type="Gene3D" id="3.40.50.720">
    <property type="entry name" value="NAD(P)-binding Rossmann-like Domain"/>
    <property type="match status" value="1"/>
</dbReference>
<dbReference type="AlphaFoldDB" id="G7PA98"/>
<dbReference type="GO" id="GO:0016616">
    <property type="term" value="F:oxidoreductase activity, acting on the CH-OH group of donors, NAD or NADP as acceptor"/>
    <property type="evidence" value="ECO:0007669"/>
    <property type="project" value="InterPro"/>
</dbReference>
<gene>
    <name evidence="3" type="ORF">EGM_16630</name>
</gene>
<dbReference type="GO" id="GO:0006694">
    <property type="term" value="P:steroid biosynthetic process"/>
    <property type="evidence" value="ECO:0007669"/>
    <property type="project" value="InterPro"/>
</dbReference>
<dbReference type="SUPFAM" id="SSF51735">
    <property type="entry name" value="NAD(P)-binding Rossmann-fold domains"/>
    <property type="match status" value="1"/>
</dbReference>
<dbReference type="EMBL" id="CM001282">
    <property type="protein sequence ID" value="EHH63623.1"/>
    <property type="molecule type" value="Genomic_DNA"/>
</dbReference>
<feature type="domain" description="3-beta hydroxysteroid dehydrogenase/isomerase" evidence="2">
    <location>
        <begin position="7"/>
        <end position="51"/>
    </location>
</feature>